<feature type="domain" description="GGDEF" evidence="1">
    <location>
        <begin position="59"/>
        <end position="193"/>
    </location>
</feature>
<dbReference type="InterPro" id="IPR052163">
    <property type="entry name" value="DGC-Regulatory_Protein"/>
</dbReference>
<dbReference type="PROSITE" id="PS50887">
    <property type="entry name" value="GGDEF"/>
    <property type="match status" value="1"/>
</dbReference>
<dbReference type="FunFam" id="3.30.70.270:FF:000001">
    <property type="entry name" value="Diguanylate cyclase domain protein"/>
    <property type="match status" value="1"/>
</dbReference>
<evidence type="ECO:0000259" key="1">
    <source>
        <dbReference type="PROSITE" id="PS50887"/>
    </source>
</evidence>
<name>A0A398D0P1_9BACL</name>
<evidence type="ECO:0000313" key="3">
    <source>
        <dbReference type="Proteomes" id="UP000266340"/>
    </source>
</evidence>
<gene>
    <name evidence="2" type="ORF">D3H35_04425</name>
</gene>
<protein>
    <submittedName>
        <fullName evidence="2">GGDEF domain-containing protein</fullName>
    </submittedName>
</protein>
<accession>A0A398D0P1</accession>
<dbReference type="OrthoDB" id="9759607at2"/>
<organism evidence="2 3">
    <name type="scientific">Cohnella faecalis</name>
    <dbReference type="NCBI Taxonomy" id="2315694"/>
    <lineage>
        <taxon>Bacteria</taxon>
        <taxon>Bacillati</taxon>
        <taxon>Bacillota</taxon>
        <taxon>Bacilli</taxon>
        <taxon>Bacillales</taxon>
        <taxon>Paenibacillaceae</taxon>
        <taxon>Cohnella</taxon>
    </lineage>
</organism>
<dbReference type="SUPFAM" id="SSF55073">
    <property type="entry name" value="Nucleotide cyclase"/>
    <property type="match status" value="1"/>
</dbReference>
<dbReference type="InterPro" id="IPR043128">
    <property type="entry name" value="Rev_trsase/Diguanyl_cyclase"/>
</dbReference>
<dbReference type="CDD" id="cd01949">
    <property type="entry name" value="GGDEF"/>
    <property type="match status" value="1"/>
</dbReference>
<comment type="caution">
    <text evidence="2">The sequence shown here is derived from an EMBL/GenBank/DDBJ whole genome shotgun (WGS) entry which is preliminary data.</text>
</comment>
<dbReference type="InterPro" id="IPR000160">
    <property type="entry name" value="GGDEF_dom"/>
</dbReference>
<dbReference type="Proteomes" id="UP000266340">
    <property type="component" value="Unassembled WGS sequence"/>
</dbReference>
<dbReference type="Gene3D" id="3.30.70.270">
    <property type="match status" value="1"/>
</dbReference>
<dbReference type="AlphaFoldDB" id="A0A398D0P1"/>
<dbReference type="PANTHER" id="PTHR46663">
    <property type="entry name" value="DIGUANYLATE CYCLASE DGCT-RELATED"/>
    <property type="match status" value="1"/>
</dbReference>
<dbReference type="SMART" id="SM00267">
    <property type="entry name" value="GGDEF"/>
    <property type="match status" value="1"/>
</dbReference>
<sequence>MVEYQPHLILIVRDVTAQKENQREITFLAYHDPLTRLPNRRYFYEKLEAALKDADNQSHKLAVVLFDLDHFKEINDRYGHQIGDKVLLHVANIVREIVSSQGMAARLGGDEFVFFLHPVASENLVLELIHRLRQVIERNKLLVDNEAIPITLSIGASFYPVNGVDGDGLLNSADKALYEVKRKGRNAYRMLSEGKV</sequence>
<evidence type="ECO:0000313" key="2">
    <source>
        <dbReference type="EMBL" id="RIE04734.1"/>
    </source>
</evidence>
<dbReference type="RefSeq" id="WP_119147934.1">
    <property type="nucleotide sequence ID" value="NZ_QXJM01000023.1"/>
</dbReference>
<reference evidence="2 3" key="1">
    <citation type="submission" date="2018-09" db="EMBL/GenBank/DDBJ databases">
        <title>Cohnella cavernae sp. nov., isolated from a karst cave.</title>
        <authorList>
            <person name="Zhu H."/>
        </authorList>
    </citation>
    <scope>NUCLEOTIDE SEQUENCE [LARGE SCALE GENOMIC DNA]</scope>
    <source>
        <strain evidence="2 3">K2E09-144</strain>
    </source>
</reference>
<dbReference type="PANTHER" id="PTHR46663:SF2">
    <property type="entry name" value="GGDEF DOMAIN-CONTAINING PROTEIN"/>
    <property type="match status" value="1"/>
</dbReference>
<dbReference type="Pfam" id="PF00990">
    <property type="entry name" value="GGDEF"/>
    <property type="match status" value="1"/>
</dbReference>
<dbReference type="EMBL" id="QXJM01000023">
    <property type="protein sequence ID" value="RIE04734.1"/>
    <property type="molecule type" value="Genomic_DNA"/>
</dbReference>
<keyword evidence="3" id="KW-1185">Reference proteome</keyword>
<dbReference type="NCBIfam" id="TIGR00254">
    <property type="entry name" value="GGDEF"/>
    <property type="match status" value="1"/>
</dbReference>
<dbReference type="InterPro" id="IPR029787">
    <property type="entry name" value="Nucleotide_cyclase"/>
</dbReference>
<proteinExistence type="predicted"/>